<proteinExistence type="inferred from homology"/>
<name>A0A558JEF9_9GAMM</name>
<reference evidence="15 16" key="1">
    <citation type="submission" date="2019-07" db="EMBL/GenBank/DDBJ databases">
        <title>Diversity of Bacteria from Kongsfjorden, Arctic.</title>
        <authorList>
            <person name="Yu Y."/>
        </authorList>
    </citation>
    <scope>NUCLEOTIDE SEQUENCE [LARGE SCALE GENOMIC DNA]</scope>
    <source>
        <strain evidence="15 16">SM1922</strain>
    </source>
</reference>
<dbReference type="EMBL" id="VNFE01000001">
    <property type="protein sequence ID" value="TVU91892.1"/>
    <property type="molecule type" value="Genomic_DNA"/>
</dbReference>
<dbReference type="InterPro" id="IPR010737">
    <property type="entry name" value="4-carb_acid_sugar_kinase_N"/>
</dbReference>
<comment type="catalytic activity">
    <reaction evidence="7">
        <text>3-dehydro-L-erythronate + ATP = 3-dehydro-4-O-phospho-L-erythronate + ADP + H(+)</text>
        <dbReference type="Rhea" id="RHEA:52552"/>
        <dbReference type="ChEBI" id="CHEBI:15378"/>
        <dbReference type="ChEBI" id="CHEBI:30616"/>
        <dbReference type="ChEBI" id="CHEBI:136592"/>
        <dbReference type="ChEBI" id="CHEBI:136670"/>
        <dbReference type="ChEBI" id="CHEBI:456216"/>
        <dbReference type="EC" id="2.7.1.217"/>
    </reaction>
</comment>
<dbReference type="NCBIfam" id="NF043035">
    <property type="entry name" value="OxoTetrKin"/>
    <property type="match status" value="1"/>
</dbReference>
<sequence>MDMGANIVLGAIADDFTGATDLANNLVRGGMRCLQVIGVPSEEVDLNNIDAVVVALKSRSCPADKAVADSLAALEWLRQQGARQLFFKYCSTFDSTDQGNIGPVADALLEALGANQTVMVPAFPINGRMVYQGHLFVGDRLLNDSGMQHHPLNPMQDADLVRVLARQTPHSVGLANRAVLTQGADVTRAHLSALAEQGTRHVICDSLDEQDLDVLAQATVLMPLVTGGSGLGQALPAQYRAQGWLDTISEPGRLLPAFGGALVLSGSCSRTTLAQVADFLAKHPDGGFALDPLALAEGEQQQQQALNFAQQRLSNNEPVLMYASADPDKVKTAQASLGVKRAGYLVEEALSQLAVTLVNEGVGRLLVAGGETSGAVVSALGITRLRIGEQIDPGVPWTQAPLPNREAPLSLALKSGNFGGVDFFTRAFEVLA</sequence>
<dbReference type="GO" id="GO:0016301">
    <property type="term" value="F:kinase activity"/>
    <property type="evidence" value="ECO:0007669"/>
    <property type="project" value="UniProtKB-KW"/>
</dbReference>
<keyword evidence="5" id="KW-0067">ATP-binding</keyword>
<dbReference type="AlphaFoldDB" id="A0A558JEF9"/>
<evidence type="ECO:0000313" key="15">
    <source>
        <dbReference type="EMBL" id="TVU91892.1"/>
    </source>
</evidence>
<evidence type="ECO:0000256" key="5">
    <source>
        <dbReference type="ARBA" id="ARBA00022840"/>
    </source>
</evidence>
<evidence type="ECO:0000256" key="7">
    <source>
        <dbReference type="ARBA" id="ARBA00035898"/>
    </source>
</evidence>
<comment type="catalytic activity">
    <reaction evidence="8">
        <text>3-dehydro-D-erythronate + ATP = 3-dehydro-4-O-phospho-D-erythronate + ADP + H(+)</text>
        <dbReference type="Rhea" id="RHEA:52556"/>
        <dbReference type="ChEBI" id="CHEBI:15378"/>
        <dbReference type="ChEBI" id="CHEBI:30616"/>
        <dbReference type="ChEBI" id="CHEBI:57958"/>
        <dbReference type="ChEBI" id="CHEBI:136593"/>
        <dbReference type="ChEBI" id="CHEBI:456216"/>
        <dbReference type="EC" id="2.7.1.217"/>
    </reaction>
</comment>
<evidence type="ECO:0000259" key="14">
    <source>
        <dbReference type="Pfam" id="PF17042"/>
    </source>
</evidence>
<dbReference type="GO" id="GO:0005524">
    <property type="term" value="F:ATP binding"/>
    <property type="evidence" value="ECO:0007669"/>
    <property type="project" value="UniProtKB-KW"/>
</dbReference>
<dbReference type="EC" id="2.7.1.217" evidence="10"/>
<feature type="domain" description="Four-carbon acid sugar kinase nucleotide binding" evidence="14">
    <location>
        <begin position="262"/>
        <end position="424"/>
    </location>
</feature>
<evidence type="ECO:0000256" key="2">
    <source>
        <dbReference type="ARBA" id="ARBA00022679"/>
    </source>
</evidence>
<keyword evidence="6" id="KW-0119">Carbohydrate metabolism</keyword>
<comment type="caution">
    <text evidence="15">The sequence shown here is derived from an EMBL/GenBank/DDBJ whole genome shotgun (WGS) entry which is preliminary data.</text>
</comment>
<dbReference type="Proteomes" id="UP000317288">
    <property type="component" value="Unassembled WGS sequence"/>
</dbReference>
<evidence type="ECO:0000256" key="6">
    <source>
        <dbReference type="ARBA" id="ARBA00023277"/>
    </source>
</evidence>
<dbReference type="InterPro" id="IPR037051">
    <property type="entry name" value="4-carb_acid_sugar_kinase_N_sf"/>
</dbReference>
<protein>
    <recommendedName>
        <fullName evidence="11">3-oxo-tetronate kinase</fullName>
        <ecNumber evidence="10">2.7.1.217</ecNumber>
    </recommendedName>
    <alternativeName>
        <fullName evidence="12">3-dehydrotetronate 4-kinase</fullName>
    </alternativeName>
</protein>
<evidence type="ECO:0000256" key="9">
    <source>
        <dbReference type="ARBA" id="ARBA00037335"/>
    </source>
</evidence>
<comment type="function">
    <text evidence="9">Catalyzes the ATP-dependent phosphorylation of 3-oxo-tetronate to 3-oxo-tetronate 4-phosphate.</text>
</comment>
<evidence type="ECO:0000313" key="16">
    <source>
        <dbReference type="Proteomes" id="UP000317288"/>
    </source>
</evidence>
<evidence type="ECO:0000256" key="11">
    <source>
        <dbReference type="ARBA" id="ARBA00039461"/>
    </source>
</evidence>
<keyword evidence="2" id="KW-0808">Transferase</keyword>
<evidence type="ECO:0000256" key="3">
    <source>
        <dbReference type="ARBA" id="ARBA00022741"/>
    </source>
</evidence>
<gene>
    <name evidence="15" type="ORF">FQP89_01800</name>
</gene>
<evidence type="ECO:0000256" key="1">
    <source>
        <dbReference type="ARBA" id="ARBA00005715"/>
    </source>
</evidence>
<dbReference type="InterPro" id="IPR050007">
    <property type="entry name" value="OtnK"/>
</dbReference>
<dbReference type="InterPro" id="IPR031475">
    <property type="entry name" value="NBD_C"/>
</dbReference>
<dbReference type="InterPro" id="IPR042213">
    <property type="entry name" value="NBD_C_sf"/>
</dbReference>
<dbReference type="Pfam" id="PF07005">
    <property type="entry name" value="SBD_N"/>
    <property type="match status" value="1"/>
</dbReference>
<keyword evidence="3" id="KW-0547">Nucleotide-binding</keyword>
<dbReference type="Gene3D" id="3.40.50.10840">
    <property type="entry name" value="Putative sugar-binding, N-terminal domain"/>
    <property type="match status" value="1"/>
</dbReference>
<evidence type="ECO:0000256" key="8">
    <source>
        <dbReference type="ARBA" id="ARBA00036346"/>
    </source>
</evidence>
<feature type="domain" description="Four-carbon acid sugar kinase N-terminal" evidence="13">
    <location>
        <begin position="9"/>
        <end position="235"/>
    </location>
</feature>
<evidence type="ECO:0000256" key="4">
    <source>
        <dbReference type="ARBA" id="ARBA00022777"/>
    </source>
</evidence>
<dbReference type="Gene3D" id="3.40.980.20">
    <property type="entry name" value="Four-carbon acid sugar kinase, nucleotide binding domain"/>
    <property type="match status" value="1"/>
</dbReference>
<dbReference type="Pfam" id="PF17042">
    <property type="entry name" value="NBD_C"/>
    <property type="match status" value="1"/>
</dbReference>
<evidence type="ECO:0000256" key="12">
    <source>
        <dbReference type="ARBA" id="ARBA00041377"/>
    </source>
</evidence>
<keyword evidence="4 15" id="KW-0418">Kinase</keyword>
<organism evidence="15 16">
    <name type="scientific">Vreelandella titanicae</name>
    <dbReference type="NCBI Taxonomy" id="664683"/>
    <lineage>
        <taxon>Bacteria</taxon>
        <taxon>Pseudomonadati</taxon>
        <taxon>Pseudomonadota</taxon>
        <taxon>Gammaproteobacteria</taxon>
        <taxon>Oceanospirillales</taxon>
        <taxon>Halomonadaceae</taxon>
        <taxon>Vreelandella</taxon>
    </lineage>
</organism>
<evidence type="ECO:0000259" key="13">
    <source>
        <dbReference type="Pfam" id="PF07005"/>
    </source>
</evidence>
<evidence type="ECO:0000256" key="10">
    <source>
        <dbReference type="ARBA" id="ARBA00039095"/>
    </source>
</evidence>
<accession>A0A558JEF9</accession>
<dbReference type="SUPFAM" id="SSF142764">
    <property type="entry name" value="YgbK-like"/>
    <property type="match status" value="1"/>
</dbReference>
<comment type="similarity">
    <text evidence="1">Belongs to the four-carbon acid sugar kinase family.</text>
</comment>
<dbReference type="RefSeq" id="WP_144809560.1">
    <property type="nucleotide sequence ID" value="NZ_VNFE01000001.1"/>
</dbReference>